<dbReference type="EMBL" id="LT629742">
    <property type="protein sequence ID" value="SDS54806.1"/>
    <property type="molecule type" value="Genomic_DNA"/>
</dbReference>
<name>A0A1H1T458_9MICO</name>
<dbReference type="RefSeq" id="WP_083363629.1">
    <property type="nucleotide sequence ID" value="NZ_LT629742.1"/>
</dbReference>
<gene>
    <name evidence="1" type="ORF">SAMN04489834_1683</name>
</gene>
<evidence type="ECO:0000313" key="1">
    <source>
        <dbReference type="EMBL" id="SDS54806.1"/>
    </source>
</evidence>
<dbReference type="AlphaFoldDB" id="A0A1H1T458"/>
<evidence type="ECO:0000313" key="2">
    <source>
        <dbReference type="Proteomes" id="UP000181956"/>
    </source>
</evidence>
<keyword evidence="2" id="KW-1185">Reference proteome</keyword>
<organism evidence="1 2">
    <name type="scientific">Microterricola viridarii</name>
    <dbReference type="NCBI Taxonomy" id="412690"/>
    <lineage>
        <taxon>Bacteria</taxon>
        <taxon>Bacillati</taxon>
        <taxon>Actinomycetota</taxon>
        <taxon>Actinomycetes</taxon>
        <taxon>Micrococcales</taxon>
        <taxon>Microbacteriaceae</taxon>
        <taxon>Microterricola</taxon>
    </lineage>
</organism>
<accession>A0A1H1T458</accession>
<protein>
    <submittedName>
        <fullName evidence="1">Uncharacterized protein</fullName>
    </submittedName>
</protein>
<dbReference type="Proteomes" id="UP000181956">
    <property type="component" value="Chromosome I"/>
</dbReference>
<reference evidence="2" key="1">
    <citation type="submission" date="2016-10" db="EMBL/GenBank/DDBJ databases">
        <authorList>
            <person name="Varghese N."/>
            <person name="Submissions S."/>
        </authorList>
    </citation>
    <scope>NUCLEOTIDE SEQUENCE [LARGE SCALE GENOMIC DNA]</scope>
    <source>
        <strain evidence="2">DSM 21772</strain>
    </source>
</reference>
<proteinExistence type="predicted"/>
<sequence>MSKAAHLPAADVRIGDLITRYDGTGYRVREVTPSASGKVIRFNTLVEVATPGGPELGRRFNLIHRAGTMLLVERDAPLQLAAGLITVTLDDEGTLASRMTDRFQWMLELSPEDQATCAQDLVDAARASLATEQPHLVIAELTAWRETATAIAAGFSSDPIELNEGIRPVERP</sequence>